<evidence type="ECO:0000313" key="12">
    <source>
        <dbReference type="EMBL" id="KAK3875699.1"/>
    </source>
</evidence>
<dbReference type="GO" id="GO:0016192">
    <property type="term" value="P:vesicle-mediated transport"/>
    <property type="evidence" value="ECO:0007669"/>
    <property type="project" value="UniProtKB-KW"/>
</dbReference>
<evidence type="ECO:0000256" key="1">
    <source>
        <dbReference type="ARBA" id="ARBA00004255"/>
    </source>
</evidence>
<evidence type="ECO:0000256" key="4">
    <source>
        <dbReference type="ARBA" id="ARBA00022490"/>
    </source>
</evidence>
<dbReference type="GO" id="GO:0000139">
    <property type="term" value="C:Golgi membrane"/>
    <property type="evidence" value="ECO:0007669"/>
    <property type="project" value="UniProtKB-SubCell"/>
</dbReference>
<keyword evidence="5" id="KW-0853">WD repeat</keyword>
<keyword evidence="4" id="KW-0963">Cytoplasm</keyword>
<keyword evidence="9" id="KW-0333">Golgi apparatus</keyword>
<reference evidence="12" key="1">
    <citation type="submission" date="2023-10" db="EMBL/GenBank/DDBJ databases">
        <title>Genome assemblies of two species of porcelain crab, Petrolisthes cinctipes and Petrolisthes manimaculis (Anomura: Porcellanidae).</title>
        <authorList>
            <person name="Angst P."/>
        </authorList>
    </citation>
    <scope>NUCLEOTIDE SEQUENCE</scope>
    <source>
        <strain evidence="12">PB745_01</strain>
        <tissue evidence="12">Gill</tissue>
    </source>
</reference>
<evidence type="ECO:0000256" key="8">
    <source>
        <dbReference type="ARBA" id="ARBA00022927"/>
    </source>
</evidence>
<protein>
    <recommendedName>
        <fullName evidence="11">COPA/B TPR domain-containing protein</fullName>
    </recommendedName>
</protein>
<dbReference type="GO" id="GO:0015031">
    <property type="term" value="P:protein transport"/>
    <property type="evidence" value="ECO:0007669"/>
    <property type="project" value="UniProtKB-KW"/>
</dbReference>
<dbReference type="Proteomes" id="UP001286313">
    <property type="component" value="Unassembled WGS sequence"/>
</dbReference>
<dbReference type="FunFam" id="1.25.40.470:FF:000002">
    <property type="entry name" value="Coatomer subunit alpha"/>
    <property type="match status" value="1"/>
</dbReference>
<keyword evidence="3" id="KW-0813">Transport</keyword>
<keyword evidence="8" id="KW-0653">Protein transport</keyword>
<evidence type="ECO:0000313" key="13">
    <source>
        <dbReference type="Proteomes" id="UP001286313"/>
    </source>
</evidence>
<keyword evidence="7" id="KW-0931">ER-Golgi transport</keyword>
<dbReference type="AlphaFoldDB" id="A0AAE1FK96"/>
<keyword evidence="6" id="KW-0677">Repeat</keyword>
<dbReference type="Gene3D" id="1.25.40.470">
    <property type="match status" value="1"/>
</dbReference>
<organism evidence="12 13">
    <name type="scientific">Petrolisthes cinctipes</name>
    <name type="common">Flat porcelain crab</name>
    <dbReference type="NCBI Taxonomy" id="88211"/>
    <lineage>
        <taxon>Eukaryota</taxon>
        <taxon>Metazoa</taxon>
        <taxon>Ecdysozoa</taxon>
        <taxon>Arthropoda</taxon>
        <taxon>Crustacea</taxon>
        <taxon>Multicrustacea</taxon>
        <taxon>Malacostraca</taxon>
        <taxon>Eumalacostraca</taxon>
        <taxon>Eucarida</taxon>
        <taxon>Decapoda</taxon>
        <taxon>Pleocyemata</taxon>
        <taxon>Anomura</taxon>
        <taxon>Galatheoidea</taxon>
        <taxon>Porcellanidae</taxon>
        <taxon>Petrolisthes</taxon>
    </lineage>
</organism>
<keyword evidence="10" id="KW-0472">Membrane</keyword>
<keyword evidence="13" id="KW-1185">Reference proteome</keyword>
<feature type="domain" description="COPA/B TPR" evidence="11">
    <location>
        <begin position="53"/>
        <end position="176"/>
    </location>
</feature>
<evidence type="ECO:0000256" key="7">
    <source>
        <dbReference type="ARBA" id="ARBA00022892"/>
    </source>
</evidence>
<evidence type="ECO:0000256" key="10">
    <source>
        <dbReference type="ARBA" id="ARBA00023136"/>
    </source>
</evidence>
<comment type="caution">
    <text evidence="12">The sequence shown here is derived from an EMBL/GenBank/DDBJ whole genome shotgun (WGS) entry which is preliminary data.</text>
</comment>
<sequence>MMCYCVTRQPDPQVITIDPVEYKFKLALFKHEYNKVVEMANSGRLVGEAMLWYLYTKGYKRLALYFNGNVAIRFQFSLELGELRIALKAARQLDDEECWRKLSQEAILHGDIAIAETCYQKSKSYEKLSFLYLITGNLTKLRKMLNIHKRRRDYAAWYTNALYLGDVKERLCVLKECG</sequence>
<evidence type="ECO:0000256" key="5">
    <source>
        <dbReference type="ARBA" id="ARBA00022574"/>
    </source>
</evidence>
<comment type="subcellular location">
    <subcellularLocation>
        <location evidence="2">Cytoplasm</location>
    </subcellularLocation>
    <subcellularLocation>
        <location evidence="1">Golgi apparatus membrane</location>
        <topology evidence="1">Peripheral membrane protein</topology>
        <orientation evidence="1">Cytoplasmic side</orientation>
    </subcellularLocation>
</comment>
<accession>A0AAE1FK96</accession>
<dbReference type="InterPro" id="IPR056176">
    <property type="entry name" value="TPR_COPA_B"/>
</dbReference>
<proteinExistence type="predicted"/>
<evidence type="ECO:0000256" key="9">
    <source>
        <dbReference type="ARBA" id="ARBA00023034"/>
    </source>
</evidence>
<name>A0AAE1FK96_PETCI</name>
<evidence type="ECO:0000256" key="2">
    <source>
        <dbReference type="ARBA" id="ARBA00004496"/>
    </source>
</evidence>
<evidence type="ECO:0000256" key="6">
    <source>
        <dbReference type="ARBA" id="ARBA00022737"/>
    </source>
</evidence>
<gene>
    <name evidence="12" type="ORF">Pcinc_019446</name>
</gene>
<dbReference type="Pfam" id="PF23953">
    <property type="entry name" value="TPR_COPA_B"/>
    <property type="match status" value="1"/>
</dbReference>
<dbReference type="EMBL" id="JAWQEG010001929">
    <property type="protein sequence ID" value="KAK3875699.1"/>
    <property type="molecule type" value="Genomic_DNA"/>
</dbReference>
<evidence type="ECO:0000256" key="3">
    <source>
        <dbReference type="ARBA" id="ARBA00022448"/>
    </source>
</evidence>
<evidence type="ECO:0000259" key="11">
    <source>
        <dbReference type="Pfam" id="PF23953"/>
    </source>
</evidence>